<dbReference type="PANTHER" id="PTHR43114:SF6">
    <property type="entry name" value="ADENINE DEAMINASE"/>
    <property type="match status" value="1"/>
</dbReference>
<dbReference type="InterPro" id="IPR006650">
    <property type="entry name" value="A/AMP_deam_AS"/>
</dbReference>
<keyword evidence="9" id="KW-1185">Reference proteome</keyword>
<evidence type="ECO:0000313" key="8">
    <source>
        <dbReference type="EMBL" id="GLK99184.1"/>
    </source>
</evidence>
<dbReference type="GO" id="GO:0019239">
    <property type="term" value="F:deaminase activity"/>
    <property type="evidence" value="ECO:0007669"/>
    <property type="project" value="InterPro"/>
</dbReference>
<dbReference type="PROSITE" id="PS00485">
    <property type="entry name" value="A_DEAMINASE"/>
    <property type="match status" value="1"/>
</dbReference>
<dbReference type="PANTHER" id="PTHR43114">
    <property type="entry name" value="ADENINE DEAMINASE"/>
    <property type="match status" value="1"/>
</dbReference>
<comment type="caution">
    <text evidence="8">The sequence shown here is derived from an EMBL/GenBank/DDBJ whole genome shotgun (WGS) entry which is preliminary data.</text>
</comment>
<sequence length="353" mass="36826">MTGTIPARDLTGLPKAHLHVHLEGAMRPQTLADLADRYGVVVPQARGFGSFAVFLDLYLAACDLLRDIADLDRLTREVVQDAARDGAVWVEPSIYPMHHVRLAPVEEIVGVVVDAGLSAARECGIGFGLMVGANRTQSPAEAADLARVAARAAGRGVVSFGLADDETSTPPEPFAPAFALARDAGLLSAPHGGELAGPDSVRGALDALAARRVQHGVRAAEDADLVRRLADEAVVLDVCPTSNVLLSVVPSLERHPLPALLDAGVRCSVNADDPLLFGCSLLSEYQLCRDSLGLSDERLAAVARASIEGSGASQPQRRDALAAIDAWLAAPPHEPAAAPSRPASATSSSPRQP</sequence>
<comment type="similarity">
    <text evidence="2">Belongs to the metallo-dependent hydrolases superfamily. Adenosine and AMP deaminases family.</text>
</comment>
<dbReference type="Proteomes" id="UP001143480">
    <property type="component" value="Unassembled WGS sequence"/>
</dbReference>
<evidence type="ECO:0000313" key="9">
    <source>
        <dbReference type="Proteomes" id="UP001143480"/>
    </source>
</evidence>
<dbReference type="AlphaFoldDB" id="A0A9W6NIT9"/>
<feature type="region of interest" description="Disordered" evidence="6">
    <location>
        <begin position="332"/>
        <end position="353"/>
    </location>
</feature>
<reference evidence="8" key="2">
    <citation type="submission" date="2023-01" db="EMBL/GenBank/DDBJ databases">
        <authorList>
            <person name="Sun Q."/>
            <person name="Evtushenko L."/>
        </authorList>
    </citation>
    <scope>NUCLEOTIDE SEQUENCE</scope>
    <source>
        <strain evidence="8">VKM Ac-1321</strain>
    </source>
</reference>
<name>A0A9W6NIT9_9ACTN</name>
<keyword evidence="5" id="KW-0862">Zinc</keyword>
<dbReference type="GO" id="GO:0009168">
    <property type="term" value="P:purine ribonucleoside monophosphate biosynthetic process"/>
    <property type="evidence" value="ECO:0007669"/>
    <property type="project" value="InterPro"/>
</dbReference>
<dbReference type="EMBL" id="BSFP01000003">
    <property type="protein sequence ID" value="GLK99184.1"/>
    <property type="molecule type" value="Genomic_DNA"/>
</dbReference>
<dbReference type="NCBIfam" id="TIGR01430">
    <property type="entry name" value="aden_deam"/>
    <property type="match status" value="1"/>
</dbReference>
<protein>
    <submittedName>
        <fullName evidence="8">Adenosine/adenine deaminase</fullName>
    </submittedName>
</protein>
<dbReference type="InterPro" id="IPR001365">
    <property type="entry name" value="A_deaminase_dom"/>
</dbReference>
<dbReference type="Pfam" id="PF00962">
    <property type="entry name" value="A_deaminase"/>
    <property type="match status" value="1"/>
</dbReference>
<reference evidence="8" key="1">
    <citation type="journal article" date="2014" name="Int. J. Syst. Evol. Microbiol.">
        <title>Complete genome sequence of Corynebacterium casei LMG S-19264T (=DSM 44701T), isolated from a smear-ripened cheese.</title>
        <authorList>
            <consortium name="US DOE Joint Genome Institute (JGI-PGF)"/>
            <person name="Walter F."/>
            <person name="Albersmeier A."/>
            <person name="Kalinowski J."/>
            <person name="Ruckert C."/>
        </authorList>
    </citation>
    <scope>NUCLEOTIDE SEQUENCE</scope>
    <source>
        <strain evidence="8">VKM Ac-1321</strain>
    </source>
</reference>
<evidence type="ECO:0000256" key="2">
    <source>
        <dbReference type="ARBA" id="ARBA00006676"/>
    </source>
</evidence>
<evidence type="ECO:0000256" key="6">
    <source>
        <dbReference type="SAM" id="MobiDB-lite"/>
    </source>
</evidence>
<dbReference type="InterPro" id="IPR006330">
    <property type="entry name" value="Ado/ade_deaminase"/>
</dbReference>
<dbReference type="Gene3D" id="3.20.20.140">
    <property type="entry name" value="Metal-dependent hydrolases"/>
    <property type="match status" value="1"/>
</dbReference>
<evidence type="ECO:0000256" key="1">
    <source>
        <dbReference type="ARBA" id="ARBA00001947"/>
    </source>
</evidence>
<gene>
    <name evidence="8" type="ORF">GCM10017581_009250</name>
</gene>
<dbReference type="InterPro" id="IPR032466">
    <property type="entry name" value="Metal_Hydrolase"/>
</dbReference>
<feature type="domain" description="Adenosine deaminase" evidence="7">
    <location>
        <begin position="14"/>
        <end position="327"/>
    </location>
</feature>
<evidence type="ECO:0000256" key="5">
    <source>
        <dbReference type="ARBA" id="ARBA00022833"/>
    </source>
</evidence>
<dbReference type="RefSeq" id="WP_271188844.1">
    <property type="nucleotide sequence ID" value="NZ_BSFP01000003.1"/>
</dbReference>
<proteinExistence type="inferred from homology"/>
<dbReference type="GO" id="GO:0046872">
    <property type="term" value="F:metal ion binding"/>
    <property type="evidence" value="ECO:0007669"/>
    <property type="project" value="UniProtKB-KW"/>
</dbReference>
<evidence type="ECO:0000256" key="4">
    <source>
        <dbReference type="ARBA" id="ARBA00022801"/>
    </source>
</evidence>
<organism evidence="8 9">
    <name type="scientific">Dactylosporangium matsuzakiense</name>
    <dbReference type="NCBI Taxonomy" id="53360"/>
    <lineage>
        <taxon>Bacteria</taxon>
        <taxon>Bacillati</taxon>
        <taxon>Actinomycetota</taxon>
        <taxon>Actinomycetes</taxon>
        <taxon>Micromonosporales</taxon>
        <taxon>Micromonosporaceae</taxon>
        <taxon>Dactylosporangium</taxon>
    </lineage>
</organism>
<evidence type="ECO:0000259" key="7">
    <source>
        <dbReference type="Pfam" id="PF00962"/>
    </source>
</evidence>
<evidence type="ECO:0000256" key="3">
    <source>
        <dbReference type="ARBA" id="ARBA00022723"/>
    </source>
</evidence>
<comment type="cofactor">
    <cofactor evidence="1">
        <name>Zn(2+)</name>
        <dbReference type="ChEBI" id="CHEBI:29105"/>
    </cofactor>
</comment>
<keyword evidence="4" id="KW-0378">Hydrolase</keyword>
<accession>A0A9W6NIT9</accession>
<dbReference type="SUPFAM" id="SSF51556">
    <property type="entry name" value="Metallo-dependent hydrolases"/>
    <property type="match status" value="1"/>
</dbReference>
<dbReference type="GO" id="GO:0016814">
    <property type="term" value="F:hydrolase activity, acting on carbon-nitrogen (but not peptide) bonds, in cyclic amidines"/>
    <property type="evidence" value="ECO:0007669"/>
    <property type="project" value="UniProtKB-ARBA"/>
</dbReference>
<keyword evidence="3" id="KW-0479">Metal-binding</keyword>